<evidence type="ECO:0000256" key="1">
    <source>
        <dbReference type="SAM" id="MobiDB-lite"/>
    </source>
</evidence>
<organism evidence="2 3">
    <name type="scientific">Paractinoplanes rishiriensis</name>
    <dbReference type="NCBI Taxonomy" id="1050105"/>
    <lineage>
        <taxon>Bacteria</taxon>
        <taxon>Bacillati</taxon>
        <taxon>Actinomycetota</taxon>
        <taxon>Actinomycetes</taxon>
        <taxon>Micromonosporales</taxon>
        <taxon>Micromonosporaceae</taxon>
        <taxon>Paractinoplanes</taxon>
    </lineage>
</organism>
<gene>
    <name evidence="2" type="ORF">Ari01nite_94230</name>
</gene>
<feature type="compositionally biased region" description="Low complexity" evidence="1">
    <location>
        <begin position="94"/>
        <end position="103"/>
    </location>
</feature>
<sequence length="103" mass="11431">MLAAPAPAKSRVGPGNLLRWQQRGEPVRITPLVGVVRREPRTAGGGEHHRVAEYRPWLRSRSNRTSRGSSRWASSGHGGRVTVVDYHHGEVAVRPRQQRAAAR</sequence>
<feature type="region of interest" description="Disordered" evidence="1">
    <location>
        <begin position="60"/>
        <end position="103"/>
    </location>
</feature>
<accession>A0A919KB96</accession>
<reference evidence="2" key="1">
    <citation type="submission" date="2021-01" db="EMBL/GenBank/DDBJ databases">
        <title>Whole genome shotgun sequence of Actinoplanes rishiriensis NBRC 108556.</title>
        <authorList>
            <person name="Komaki H."/>
            <person name="Tamura T."/>
        </authorList>
    </citation>
    <scope>NUCLEOTIDE SEQUENCE</scope>
    <source>
        <strain evidence="2">NBRC 108556</strain>
    </source>
</reference>
<dbReference type="EMBL" id="BOMV01000115">
    <property type="protein sequence ID" value="GIF01959.1"/>
    <property type="molecule type" value="Genomic_DNA"/>
</dbReference>
<protein>
    <submittedName>
        <fullName evidence="2">Uncharacterized protein</fullName>
    </submittedName>
</protein>
<name>A0A919KB96_9ACTN</name>
<dbReference type="AlphaFoldDB" id="A0A919KB96"/>
<proteinExistence type="predicted"/>
<keyword evidence="3" id="KW-1185">Reference proteome</keyword>
<evidence type="ECO:0000313" key="2">
    <source>
        <dbReference type="EMBL" id="GIF01959.1"/>
    </source>
</evidence>
<evidence type="ECO:0000313" key="3">
    <source>
        <dbReference type="Proteomes" id="UP000636960"/>
    </source>
</evidence>
<comment type="caution">
    <text evidence="2">The sequence shown here is derived from an EMBL/GenBank/DDBJ whole genome shotgun (WGS) entry which is preliminary data.</text>
</comment>
<feature type="compositionally biased region" description="Low complexity" evidence="1">
    <location>
        <begin position="60"/>
        <end position="71"/>
    </location>
</feature>
<dbReference type="Proteomes" id="UP000636960">
    <property type="component" value="Unassembled WGS sequence"/>
</dbReference>